<dbReference type="AlphaFoldDB" id="A0A7V8IIK5"/>
<keyword evidence="2" id="KW-1185">Reference proteome</keyword>
<reference evidence="1 2" key="1">
    <citation type="submission" date="2014-10" db="EMBL/GenBank/DDBJ databases">
        <title>Genome sequence of Pectobacterium carotovorum M022.</title>
        <authorList>
            <person name="Chan K.-G."/>
            <person name="Tan W.-S."/>
        </authorList>
    </citation>
    <scope>NUCLEOTIDE SEQUENCE [LARGE SCALE GENOMIC DNA]</scope>
    <source>
        <strain evidence="1 2">M022</strain>
    </source>
</reference>
<dbReference type="SUPFAM" id="SSF47413">
    <property type="entry name" value="lambda repressor-like DNA-binding domains"/>
    <property type="match status" value="1"/>
</dbReference>
<gene>
    <name evidence="1" type="ORF">OI69_13625</name>
</gene>
<dbReference type="EMBL" id="JSXC01000037">
    <property type="protein sequence ID" value="KHN50699.1"/>
    <property type="molecule type" value="Genomic_DNA"/>
</dbReference>
<dbReference type="GO" id="GO:0006355">
    <property type="term" value="P:regulation of DNA-templated transcription"/>
    <property type="evidence" value="ECO:0007669"/>
    <property type="project" value="InterPro"/>
</dbReference>
<dbReference type="InterPro" id="IPR010982">
    <property type="entry name" value="Lambda_DNA-bd_dom_sf"/>
</dbReference>
<evidence type="ECO:0000313" key="1">
    <source>
        <dbReference type="EMBL" id="KHN50699.1"/>
    </source>
</evidence>
<dbReference type="Proteomes" id="UP000053038">
    <property type="component" value="Unassembled WGS sequence"/>
</dbReference>
<sequence length="67" mass="7164">MQKQTLADFVRENGQAKAADAIGVHQTAISKAVRTGRKIFVTHLPDGSVEAEELRPFPCGKINSSAA</sequence>
<comment type="caution">
    <text evidence="1">The sequence shown here is derived from an EMBL/GenBank/DDBJ whole genome shotgun (WGS) entry which is preliminary data.</text>
</comment>
<evidence type="ECO:0000313" key="2">
    <source>
        <dbReference type="Proteomes" id="UP000053038"/>
    </source>
</evidence>
<dbReference type="InterPro" id="IPR000655">
    <property type="entry name" value="Cro-like"/>
</dbReference>
<dbReference type="Gene3D" id="3.30.240.10">
    <property type="entry name" value="CRO Repressor"/>
    <property type="match status" value="1"/>
</dbReference>
<name>A0A7V8IIK5_9GAMM</name>
<dbReference type="RefSeq" id="WP_039351468.1">
    <property type="nucleotide sequence ID" value="NZ_JSXC01000037.1"/>
</dbReference>
<dbReference type="GO" id="GO:0003677">
    <property type="term" value="F:DNA binding"/>
    <property type="evidence" value="ECO:0007669"/>
    <property type="project" value="InterPro"/>
</dbReference>
<dbReference type="OrthoDB" id="9429495at2"/>
<accession>A0A7V8IIK5</accession>
<dbReference type="InterPro" id="IPR038202">
    <property type="entry name" value="Cro_sf"/>
</dbReference>
<dbReference type="Pfam" id="PF09048">
    <property type="entry name" value="Cro"/>
    <property type="match status" value="1"/>
</dbReference>
<organism evidence="1 2">
    <name type="scientific">Pectobacterium fontis</name>
    <dbReference type="NCBI Taxonomy" id="2558042"/>
    <lineage>
        <taxon>Bacteria</taxon>
        <taxon>Pseudomonadati</taxon>
        <taxon>Pseudomonadota</taxon>
        <taxon>Gammaproteobacteria</taxon>
        <taxon>Enterobacterales</taxon>
        <taxon>Pectobacteriaceae</taxon>
        <taxon>Pectobacterium</taxon>
    </lineage>
</organism>
<protein>
    <submittedName>
        <fullName evidence="1">Regulatory protein</fullName>
    </submittedName>
</protein>
<dbReference type="PIRSF" id="PIRSF003217">
    <property type="entry name" value="Cro_protein"/>
    <property type="match status" value="1"/>
</dbReference>
<proteinExistence type="predicted"/>